<evidence type="ECO:0000259" key="5">
    <source>
        <dbReference type="Pfam" id="PF00669"/>
    </source>
</evidence>
<dbReference type="OrthoDB" id="9758307at2"/>
<comment type="subcellular location">
    <subcellularLocation>
        <location evidence="1">Bacterial flagellum</location>
    </subcellularLocation>
</comment>
<evidence type="ECO:0000256" key="2">
    <source>
        <dbReference type="ARBA" id="ARBA00005709"/>
    </source>
</evidence>
<dbReference type="Gene3D" id="1.20.1330.10">
    <property type="entry name" value="f41 fragment of flagellin, N-terminal domain"/>
    <property type="match status" value="1"/>
</dbReference>
<comment type="similarity">
    <text evidence="2">Belongs to the bacterial flagellin family.</text>
</comment>
<keyword evidence="7" id="KW-0969">Cilium</keyword>
<dbReference type="GO" id="GO:0005198">
    <property type="term" value="F:structural molecule activity"/>
    <property type="evidence" value="ECO:0007669"/>
    <property type="project" value="InterPro"/>
</dbReference>
<proteinExistence type="inferred from homology"/>
<dbReference type="GO" id="GO:0009424">
    <property type="term" value="C:bacterial-type flagellum hook"/>
    <property type="evidence" value="ECO:0007669"/>
    <property type="project" value="InterPro"/>
</dbReference>
<accession>A0A1M4PMF8</accession>
<keyword evidence="4" id="KW-0175">Coiled coil</keyword>
<evidence type="ECO:0000256" key="4">
    <source>
        <dbReference type="SAM" id="Coils"/>
    </source>
</evidence>
<dbReference type="InterPro" id="IPR001492">
    <property type="entry name" value="Flagellin"/>
</dbReference>
<dbReference type="PANTHER" id="PTHR42792">
    <property type="entry name" value="FLAGELLIN"/>
    <property type="match status" value="1"/>
</dbReference>
<evidence type="ECO:0000256" key="3">
    <source>
        <dbReference type="ARBA" id="ARBA00023143"/>
    </source>
</evidence>
<protein>
    <submittedName>
        <fullName evidence="7">Flagellar hook-associated protein 3</fullName>
    </submittedName>
</protein>
<evidence type="ECO:0000313" key="7">
    <source>
        <dbReference type="EMBL" id="SHD76637.1"/>
    </source>
</evidence>
<keyword evidence="8" id="KW-1185">Reference proteome</keyword>
<dbReference type="SUPFAM" id="SSF64518">
    <property type="entry name" value="Phase 1 flagellin"/>
    <property type="match status" value="1"/>
</dbReference>
<keyword evidence="7" id="KW-0282">Flagellum</keyword>
<dbReference type="GO" id="GO:0071973">
    <property type="term" value="P:bacterial-type flagellum-dependent cell motility"/>
    <property type="evidence" value="ECO:0007669"/>
    <property type="project" value="InterPro"/>
</dbReference>
<feature type="domain" description="Flagellin C-terminal" evidence="6">
    <location>
        <begin position="239"/>
        <end position="312"/>
    </location>
</feature>
<gene>
    <name evidence="7" type="ORF">CUESP1_1264</name>
</gene>
<reference evidence="7 8" key="1">
    <citation type="submission" date="2016-11" db="EMBL/GenBank/DDBJ databases">
        <authorList>
            <person name="Manzoor S."/>
        </authorList>
    </citation>
    <scope>NUCLEOTIDE SEQUENCE [LARGE SCALE GENOMIC DNA]</scope>
    <source>
        <strain evidence="7">Clostridium ultunense strain Esp</strain>
    </source>
</reference>
<keyword evidence="7" id="KW-0966">Cell projection</keyword>
<dbReference type="AlphaFoldDB" id="A0A1M4PMF8"/>
<sequence length="324" mass="36211">MRVTNNMLVNNMVYNLNQNLRTLEKLQYQQSTGKKFRVPSDDPIGASKSLKFNTDISKLEQYKRNAKDAISWMTDTEAALGEIVEVLHRANELTVDAANGTKTTEDLNKIKEEIDQLKEHLVQIANTTYAGRHIFSGYKTDMPLLVVDENDNNKFTGDLVLNSDEIFTYNVGVSEQVQVNTVGIKIFGVGDIDPDDFKSSFNGELTANDGNQSTLIKVFEDLSEALENNDPDAIQEAIGNIEKSHEQVLAVRAEVGAKMNRLELTEKKLAIQIDSVKELLSYNEDVDIAEIFMHLNTAQNVYVSSLMTGARIIQPTLVEFLLSS</sequence>
<dbReference type="NCBIfam" id="TIGR02550">
    <property type="entry name" value="flagell_flgL"/>
    <property type="match status" value="1"/>
</dbReference>
<dbReference type="Pfam" id="PF00700">
    <property type="entry name" value="Flagellin_C"/>
    <property type="match status" value="1"/>
</dbReference>
<dbReference type="Pfam" id="PF00669">
    <property type="entry name" value="Flagellin_N"/>
    <property type="match status" value="1"/>
</dbReference>
<dbReference type="InterPro" id="IPR001029">
    <property type="entry name" value="Flagellin_N"/>
</dbReference>
<dbReference type="InterPro" id="IPR046358">
    <property type="entry name" value="Flagellin_C"/>
</dbReference>
<dbReference type="InterPro" id="IPR013384">
    <property type="entry name" value="Flagell_FlgL"/>
</dbReference>
<keyword evidence="3" id="KW-0975">Bacterial flagellum</keyword>
<name>A0A1M4PMF8_9FIRM</name>
<evidence type="ECO:0000313" key="8">
    <source>
        <dbReference type="Proteomes" id="UP000245423"/>
    </source>
</evidence>
<dbReference type="RefSeq" id="WP_109840541.1">
    <property type="nucleotide sequence ID" value="NZ_LT669839.1"/>
</dbReference>
<dbReference type="PANTHER" id="PTHR42792:SF1">
    <property type="entry name" value="FLAGELLAR HOOK-ASSOCIATED PROTEIN 3"/>
    <property type="match status" value="1"/>
</dbReference>
<feature type="coiled-coil region" evidence="4">
    <location>
        <begin position="100"/>
        <end position="127"/>
    </location>
</feature>
<dbReference type="EMBL" id="LT669839">
    <property type="protein sequence ID" value="SHD76637.1"/>
    <property type="molecule type" value="Genomic_DNA"/>
</dbReference>
<organism evidence="7 8">
    <name type="scientific">[Clostridium] ultunense Esp</name>
    <dbReference type="NCBI Taxonomy" id="1288971"/>
    <lineage>
        <taxon>Bacteria</taxon>
        <taxon>Bacillati</taxon>
        <taxon>Bacillota</taxon>
        <taxon>Tissierellia</taxon>
        <taxon>Tissierellales</taxon>
        <taxon>Tepidimicrobiaceae</taxon>
        <taxon>Schnuerera</taxon>
    </lineage>
</organism>
<evidence type="ECO:0000256" key="1">
    <source>
        <dbReference type="ARBA" id="ARBA00004365"/>
    </source>
</evidence>
<evidence type="ECO:0000259" key="6">
    <source>
        <dbReference type="Pfam" id="PF00700"/>
    </source>
</evidence>
<feature type="domain" description="Flagellin N-terminal" evidence="5">
    <location>
        <begin position="4"/>
        <end position="140"/>
    </location>
</feature>
<dbReference type="Proteomes" id="UP000245423">
    <property type="component" value="Chromosome 1"/>
</dbReference>